<proteinExistence type="predicted"/>
<evidence type="ECO:0000256" key="1">
    <source>
        <dbReference type="SAM" id="Phobius"/>
    </source>
</evidence>
<keyword evidence="1" id="KW-0472">Membrane</keyword>
<protein>
    <submittedName>
        <fullName evidence="2">Uncharacterized protein</fullName>
    </submittedName>
</protein>
<gene>
    <name evidence="2" type="ORF">CEXT_459491</name>
</gene>
<evidence type="ECO:0000313" key="3">
    <source>
        <dbReference type="Proteomes" id="UP001054945"/>
    </source>
</evidence>
<sequence>MKLMMLTLASSQEIYLGGESEVKCLLVGEYLLSAIGILLNKDANIKIITLAGTVIQMSAIILISTVKFKIKRKKYCRLLELDSARMEQLKINRFRSSK</sequence>
<dbReference type="Proteomes" id="UP001054945">
    <property type="component" value="Unassembled WGS sequence"/>
</dbReference>
<keyword evidence="1" id="KW-1133">Transmembrane helix</keyword>
<reference evidence="2 3" key="1">
    <citation type="submission" date="2021-06" db="EMBL/GenBank/DDBJ databases">
        <title>Caerostris extrusa draft genome.</title>
        <authorList>
            <person name="Kono N."/>
            <person name="Arakawa K."/>
        </authorList>
    </citation>
    <scope>NUCLEOTIDE SEQUENCE [LARGE SCALE GENOMIC DNA]</scope>
</reference>
<name>A0AAV4PY48_CAEEX</name>
<accession>A0AAV4PY48</accession>
<dbReference type="AlphaFoldDB" id="A0AAV4PY48"/>
<organism evidence="2 3">
    <name type="scientific">Caerostris extrusa</name>
    <name type="common">Bark spider</name>
    <name type="synonym">Caerostris bankana</name>
    <dbReference type="NCBI Taxonomy" id="172846"/>
    <lineage>
        <taxon>Eukaryota</taxon>
        <taxon>Metazoa</taxon>
        <taxon>Ecdysozoa</taxon>
        <taxon>Arthropoda</taxon>
        <taxon>Chelicerata</taxon>
        <taxon>Arachnida</taxon>
        <taxon>Araneae</taxon>
        <taxon>Araneomorphae</taxon>
        <taxon>Entelegynae</taxon>
        <taxon>Araneoidea</taxon>
        <taxon>Araneidae</taxon>
        <taxon>Caerostris</taxon>
    </lineage>
</organism>
<comment type="caution">
    <text evidence="2">The sequence shown here is derived from an EMBL/GenBank/DDBJ whole genome shotgun (WGS) entry which is preliminary data.</text>
</comment>
<feature type="transmembrane region" description="Helical" evidence="1">
    <location>
        <begin position="45"/>
        <end position="68"/>
    </location>
</feature>
<keyword evidence="1" id="KW-0812">Transmembrane</keyword>
<evidence type="ECO:0000313" key="2">
    <source>
        <dbReference type="EMBL" id="GIY01236.1"/>
    </source>
</evidence>
<keyword evidence="3" id="KW-1185">Reference proteome</keyword>
<dbReference type="EMBL" id="BPLR01005286">
    <property type="protein sequence ID" value="GIY01236.1"/>
    <property type="molecule type" value="Genomic_DNA"/>
</dbReference>